<accession>A0ABU7VNJ6</accession>
<evidence type="ECO:0000313" key="2">
    <source>
        <dbReference type="EMBL" id="MEF2965330.1"/>
    </source>
</evidence>
<dbReference type="RefSeq" id="WP_331845564.1">
    <property type="nucleotide sequence ID" value="NZ_JAZHPZ010000002.1"/>
</dbReference>
<dbReference type="GO" id="GO:0016746">
    <property type="term" value="F:acyltransferase activity"/>
    <property type="evidence" value="ECO:0007669"/>
    <property type="project" value="UniProtKB-KW"/>
</dbReference>
<dbReference type="EMBL" id="JAZHPZ010000002">
    <property type="protein sequence ID" value="MEF2965330.1"/>
    <property type="molecule type" value="Genomic_DNA"/>
</dbReference>
<dbReference type="InterPro" id="IPR016181">
    <property type="entry name" value="Acyl_CoA_acyltransferase"/>
</dbReference>
<feature type="domain" description="N-acetyltransferase" evidence="1">
    <location>
        <begin position="3"/>
        <end position="156"/>
    </location>
</feature>
<reference evidence="2 3" key="1">
    <citation type="submission" date="2024-02" db="EMBL/GenBank/DDBJ databases">
        <title>A nitrogen-fixing paenibacillus bacterium.</title>
        <authorList>
            <person name="Zhang W.L."/>
            <person name="Chen S.F."/>
        </authorList>
    </citation>
    <scope>NUCLEOTIDE SEQUENCE [LARGE SCALE GENOMIC DNA]</scope>
    <source>
        <strain evidence="2 3">M1</strain>
    </source>
</reference>
<dbReference type="SUPFAM" id="SSF55729">
    <property type="entry name" value="Acyl-CoA N-acyltransferases (Nat)"/>
    <property type="match status" value="1"/>
</dbReference>
<keyword evidence="2" id="KW-0808">Transferase</keyword>
<gene>
    <name evidence="2" type="ORF">V3851_05745</name>
</gene>
<evidence type="ECO:0000313" key="3">
    <source>
        <dbReference type="Proteomes" id="UP001306950"/>
    </source>
</evidence>
<sequence length="167" mass="19585">MKVQLSILSKHEQELFYNLYNLYLYELSSYTREDIRENGKYDMGNNYLYLEKEALFPYLISADSRIAGFVLMCTPPYTPKGIQFSIQELFLLRKYRGQNLAAEAVRRIFRLHPGSYHIEQLANNQPAVSFWKKLYTKLNIAYKEELNSIEMDGLPGVHHILSQTFSV</sequence>
<organism evidence="2 3">
    <name type="scientific">Paenibacillus haidiansis</name>
    <dbReference type="NCBI Taxonomy" id="1574488"/>
    <lineage>
        <taxon>Bacteria</taxon>
        <taxon>Bacillati</taxon>
        <taxon>Bacillota</taxon>
        <taxon>Bacilli</taxon>
        <taxon>Bacillales</taxon>
        <taxon>Paenibacillaceae</taxon>
        <taxon>Paenibacillus</taxon>
    </lineage>
</organism>
<dbReference type="EC" id="2.3.1.-" evidence="2"/>
<proteinExistence type="predicted"/>
<keyword evidence="3" id="KW-1185">Reference proteome</keyword>
<dbReference type="Proteomes" id="UP001306950">
    <property type="component" value="Unassembled WGS sequence"/>
</dbReference>
<evidence type="ECO:0000259" key="1">
    <source>
        <dbReference type="PROSITE" id="PS51186"/>
    </source>
</evidence>
<keyword evidence="2" id="KW-0012">Acyltransferase</keyword>
<protein>
    <submittedName>
        <fullName evidence="2">GNAT family N-acetyltransferase</fullName>
        <ecNumber evidence="2">2.3.1.-</ecNumber>
    </submittedName>
</protein>
<comment type="caution">
    <text evidence="2">The sequence shown here is derived from an EMBL/GenBank/DDBJ whole genome shotgun (WGS) entry which is preliminary data.</text>
</comment>
<dbReference type="PROSITE" id="PS51186">
    <property type="entry name" value="GNAT"/>
    <property type="match status" value="1"/>
</dbReference>
<dbReference type="Gene3D" id="3.40.630.30">
    <property type="match status" value="1"/>
</dbReference>
<name>A0ABU7VNJ6_9BACL</name>
<dbReference type="InterPro" id="IPR000182">
    <property type="entry name" value="GNAT_dom"/>
</dbReference>
<dbReference type="Pfam" id="PF00583">
    <property type="entry name" value="Acetyltransf_1"/>
    <property type="match status" value="1"/>
</dbReference>